<dbReference type="PROSITE" id="PS50172">
    <property type="entry name" value="BRCT"/>
    <property type="match status" value="5"/>
</dbReference>
<dbReference type="PANTHER" id="PTHR13561:SF20">
    <property type="entry name" value="DNA TOPOISOMERASE 2-BINDING PROTEIN 1"/>
    <property type="match status" value="1"/>
</dbReference>
<dbReference type="SUPFAM" id="SSF52113">
    <property type="entry name" value="BRCT domain"/>
    <property type="match status" value="6"/>
</dbReference>
<keyword evidence="1" id="KW-0677">Repeat</keyword>
<dbReference type="Pfam" id="PF12738">
    <property type="entry name" value="PTCB-BRCT"/>
    <property type="match status" value="1"/>
</dbReference>
<feature type="compositionally biased region" description="Low complexity" evidence="2">
    <location>
        <begin position="1208"/>
        <end position="1224"/>
    </location>
</feature>
<feature type="region of interest" description="Disordered" evidence="2">
    <location>
        <begin position="188"/>
        <end position="208"/>
    </location>
</feature>
<gene>
    <name evidence="4" type="ORF">ANCCAN_19042</name>
</gene>
<feature type="compositionally biased region" description="Polar residues" evidence="2">
    <location>
        <begin position="534"/>
        <end position="543"/>
    </location>
</feature>
<dbReference type="Pfam" id="PF00533">
    <property type="entry name" value="BRCT"/>
    <property type="match status" value="2"/>
</dbReference>
<dbReference type="OrthoDB" id="251770at2759"/>
<feature type="region of interest" description="Disordered" evidence="2">
    <location>
        <begin position="695"/>
        <end position="724"/>
    </location>
</feature>
<evidence type="ECO:0000256" key="1">
    <source>
        <dbReference type="ARBA" id="ARBA00022737"/>
    </source>
</evidence>
<dbReference type="GO" id="GO:0007095">
    <property type="term" value="P:mitotic G2 DNA damage checkpoint signaling"/>
    <property type="evidence" value="ECO:0007669"/>
    <property type="project" value="TreeGrafter"/>
</dbReference>
<feature type="region of interest" description="Disordered" evidence="2">
    <location>
        <begin position="1077"/>
        <end position="1150"/>
    </location>
</feature>
<feature type="domain" description="BRCT" evidence="3">
    <location>
        <begin position="595"/>
        <end position="685"/>
    </location>
</feature>
<organism evidence="4 5">
    <name type="scientific">Ancylostoma caninum</name>
    <name type="common">Dog hookworm</name>
    <dbReference type="NCBI Taxonomy" id="29170"/>
    <lineage>
        <taxon>Eukaryota</taxon>
        <taxon>Metazoa</taxon>
        <taxon>Ecdysozoa</taxon>
        <taxon>Nematoda</taxon>
        <taxon>Chromadorea</taxon>
        <taxon>Rhabditida</taxon>
        <taxon>Rhabditina</taxon>
        <taxon>Rhabditomorpha</taxon>
        <taxon>Strongyloidea</taxon>
        <taxon>Ancylostomatidae</taxon>
        <taxon>Ancylostomatinae</taxon>
        <taxon>Ancylostoma</taxon>
    </lineage>
</organism>
<dbReference type="CDD" id="cd17731">
    <property type="entry name" value="BRCT_TopBP1_rpt2_like"/>
    <property type="match status" value="2"/>
</dbReference>
<dbReference type="STRING" id="29170.A0A368FSQ4"/>
<feature type="compositionally biased region" description="Basic and acidic residues" evidence="2">
    <location>
        <begin position="701"/>
        <end position="716"/>
    </location>
</feature>
<dbReference type="CDD" id="cd00027">
    <property type="entry name" value="BRCT"/>
    <property type="match status" value="1"/>
</dbReference>
<feature type="domain" description="BRCT" evidence="3">
    <location>
        <begin position="410"/>
        <end position="500"/>
    </location>
</feature>
<dbReference type="GO" id="GO:0033314">
    <property type="term" value="P:mitotic DNA replication checkpoint signaling"/>
    <property type="evidence" value="ECO:0007669"/>
    <property type="project" value="TreeGrafter"/>
</dbReference>
<feature type="compositionally biased region" description="Basic and acidic residues" evidence="2">
    <location>
        <begin position="544"/>
        <end position="555"/>
    </location>
</feature>
<accession>A0A368FSQ4</accession>
<dbReference type="InterPro" id="IPR001357">
    <property type="entry name" value="BRCT_dom"/>
</dbReference>
<dbReference type="InterPro" id="IPR028108">
    <property type="entry name" value="DUF4505"/>
</dbReference>
<dbReference type="Pfam" id="PF14956">
    <property type="entry name" value="DUF4505"/>
    <property type="match status" value="1"/>
</dbReference>
<sequence length="1628" mass="181434">MLLTSCKGALYKQGQYVGKIREYFYFINHEGMLFLDDSRAKNFTSAYKDVDFLNFFYKQLRTNTTDRFADSFPYISFCGRERNYLRCDDRPIVFTEIDDDGKALRIGQSTRKYPFDPTSLSMLSNGRLYHKSPFCEYGLIMSKTADKLFPLFTFDEHGYPINFRWKGETYPLTNEIRKLIEPEKIMSAPGAPKKSRHSHGNASVPAQVNDDENIEPVNVFCVEPSDPSITNEEVDYFRETFRIMNEFGVGAVWMSEEKALQASSSDESFYFLAAFRGRVFEHLKKLGVNLYGAHVVRQTLNNGGSLPRWDFPVYALNLTGACVCFTGLPLEKRDELKAKINYMNGVVSPGLTEKVTHLVTEYCDSQSKKYTEARRMCLPIMSTTWVEKAWEAARAFSSISFTSKELVQQYRLPIFNKMVITATGVGGDERMDIARLIELNGGRFSGDMKRNECTHLIADQTKGTKYKKAREWGSIKIVRASWLRKSVQAGYVLPESAFDPEKRNRCSTPVLTSRAPEPEELDCSVIQGKGGRLDNSTFNTQISKHTDEPEPEPERTPLSLIRPSLRREGSRLRLAASTPTVYDPIDQLGETCLKGDFDFLEGCRIWVCGAEQSRVDRWKKLLDRSGATRVGTMEAASHIVVVNATPGERTKLIQAKSRGTQVIRAEWVAACCREMDLVGVEEYLWDPDDTVLRTGSIHPTHTSEDVETPRRFDKSSRSASAATTSKELPASDYLNLAPLGNLSNESDVSSLFRALKFRLRGLTPDLESQTSKEIRSAGGTVVPISDGSTHVNYLLCDQVECGHLRSNENYDQAVTVFWMKSCLVNCRLLKASSHPLYRPIPAVEESTVFSNTVVVISCFNDYERLVLVDLVKKFGGRVQETLTRRSRGEQLAVTHVVGGSEGQRVIEARRQKFKVVDPSWIIESIINDKLLKEDLFPLRGEAYASYEGRTDDLWPDASRSRPAPQPVAPIDDFSDLIVDELHEQGDDNVPTPSRRMTTLIADEFRTPGAALKTSTPSAVPQRLHTAPDRTLDLKKTFKPRFQGLTQVIENIPSPSTSEATDESLTESMVGRILKEAAVKTAAPKHQTRSDPTPTSSAQTPTSAVRSTSSKAVGSRHSLRKSALNQKQVVTVSDAPPVNVQEEPRYPGNDMMALRARMTERLEQRNREIAIKLAENKLTSTASASPQPTNEATSGRRRKRPQSANNSGPSAKKTSQSPSTATSSQDETPQPLIEWQPAMPSRLSSSTLLGMDEPFDSTRPPVAPELANVEAVQRPPLARTSSENQHRNSMDDRVEADVGHTHNAPVSTAAPAETHISRPTSTTAAAVQKDHSAPVNVEKSLSRRNSASDARANCRSAPEPAPRTPVDVAQAAPPNRESTSNPPTAKMPSVKQERISFEFSATVRRFIFTSVVPHEKLRLSNIITRLGGIADSGEMNDESSHLICGKLIRGSKLMGCIASGRWVVGADYVDKSLAAGRWLQEADFELGNPDRLAEVTLPERELKLALACRRWRLKLGNTDPLKRIGAFQGWRCVLYCSDEKAAGLIPMLKAGGAEVAVRRQGEGAPLVFRPTHAVVCSSSMWTMEELNQLVSVGAKAFHLEYISKFLIEEQVDETACYHVDYRRILQCRR</sequence>
<evidence type="ECO:0000256" key="2">
    <source>
        <dbReference type="SAM" id="MobiDB-lite"/>
    </source>
</evidence>
<feature type="region of interest" description="Disordered" evidence="2">
    <location>
        <begin position="1173"/>
        <end position="1290"/>
    </location>
</feature>
<dbReference type="PANTHER" id="PTHR13561">
    <property type="entry name" value="DNA REPLICATION REGULATOR DPB11-RELATED"/>
    <property type="match status" value="1"/>
</dbReference>
<evidence type="ECO:0000313" key="4">
    <source>
        <dbReference type="EMBL" id="RCN35112.1"/>
    </source>
</evidence>
<dbReference type="FunFam" id="3.40.50.10190:FF:000018">
    <property type="entry name" value="DNA topoisomerase 2-binding protein 1"/>
    <property type="match status" value="1"/>
</dbReference>
<dbReference type="CDD" id="cd17738">
    <property type="entry name" value="BRCT_TopBP1_rpt7"/>
    <property type="match status" value="1"/>
</dbReference>
<feature type="compositionally biased region" description="Low complexity" evidence="2">
    <location>
        <begin position="1089"/>
        <end position="1102"/>
    </location>
</feature>
<dbReference type="InterPro" id="IPR036420">
    <property type="entry name" value="BRCT_dom_sf"/>
</dbReference>
<feature type="region of interest" description="Disordered" evidence="2">
    <location>
        <begin position="1302"/>
        <end position="1389"/>
    </location>
</feature>
<feature type="compositionally biased region" description="Polar residues" evidence="2">
    <location>
        <begin position="1176"/>
        <end position="1192"/>
    </location>
</feature>
<dbReference type="GO" id="GO:0006270">
    <property type="term" value="P:DNA replication initiation"/>
    <property type="evidence" value="ECO:0007669"/>
    <property type="project" value="TreeGrafter"/>
</dbReference>
<dbReference type="Pfam" id="PF21298">
    <property type="entry name" value="TopBP1_BRCT0"/>
    <property type="match status" value="1"/>
</dbReference>
<evidence type="ECO:0000313" key="5">
    <source>
        <dbReference type="Proteomes" id="UP000252519"/>
    </source>
</evidence>
<dbReference type="EMBL" id="JOJR01000700">
    <property type="protein sequence ID" value="RCN35112.1"/>
    <property type="molecule type" value="Genomic_DNA"/>
</dbReference>
<dbReference type="SMART" id="SM00292">
    <property type="entry name" value="BRCT"/>
    <property type="match status" value="6"/>
</dbReference>
<proteinExistence type="predicted"/>
<dbReference type="InterPro" id="IPR059215">
    <property type="entry name" value="BRCT2_TopBP1-like"/>
</dbReference>
<feature type="region of interest" description="Disordered" evidence="2">
    <location>
        <begin position="534"/>
        <end position="557"/>
    </location>
</feature>
<keyword evidence="5" id="KW-1185">Reference proteome</keyword>
<protein>
    <submittedName>
        <fullName evidence="4">BRCA1 protein</fullName>
    </submittedName>
</protein>
<dbReference type="FunFam" id="3.40.50.10190:FF:000010">
    <property type="entry name" value="DNA topoisomerase II binding protein 1"/>
    <property type="match status" value="1"/>
</dbReference>
<dbReference type="InterPro" id="IPR049542">
    <property type="entry name" value="TopBP1-like_BRCT0"/>
</dbReference>
<dbReference type="Gene3D" id="3.40.50.10190">
    <property type="entry name" value="BRCT domain"/>
    <property type="match status" value="8"/>
</dbReference>
<evidence type="ECO:0000259" key="3">
    <source>
        <dbReference type="PROSITE" id="PS50172"/>
    </source>
</evidence>
<feature type="domain" description="BRCT" evidence="3">
    <location>
        <begin position="325"/>
        <end position="403"/>
    </location>
</feature>
<dbReference type="Proteomes" id="UP000252519">
    <property type="component" value="Unassembled WGS sequence"/>
</dbReference>
<comment type="caution">
    <text evidence="4">The sequence shown here is derived from an EMBL/GenBank/DDBJ whole genome shotgun (WGS) entry which is preliminary data.</text>
</comment>
<feature type="domain" description="BRCT" evidence="3">
    <location>
        <begin position="747"/>
        <end position="836"/>
    </location>
</feature>
<name>A0A368FSQ4_ANCCA</name>
<feature type="domain" description="BRCT" evidence="3">
    <location>
        <begin position="844"/>
        <end position="938"/>
    </location>
</feature>
<reference evidence="4 5" key="1">
    <citation type="submission" date="2014-10" db="EMBL/GenBank/DDBJ databases">
        <title>Draft genome of the hookworm Ancylostoma caninum.</title>
        <authorList>
            <person name="Mitreva M."/>
        </authorList>
    </citation>
    <scope>NUCLEOTIDE SEQUENCE [LARGE SCALE GENOMIC DNA]</scope>
    <source>
        <strain evidence="4 5">Baltimore</strain>
    </source>
</reference>